<dbReference type="RefSeq" id="WP_147208600.1">
    <property type="nucleotide sequence ID" value="NZ_BJYM01000002.1"/>
</dbReference>
<dbReference type="PANTHER" id="PTHR42878">
    <property type="entry name" value="TWO-COMPONENT HISTIDINE KINASE"/>
    <property type="match status" value="1"/>
</dbReference>
<evidence type="ECO:0000256" key="4">
    <source>
        <dbReference type="ARBA" id="ARBA00022553"/>
    </source>
</evidence>
<evidence type="ECO:0000259" key="11">
    <source>
        <dbReference type="PROSITE" id="PS50109"/>
    </source>
</evidence>
<keyword evidence="13" id="KW-1185">Reference proteome</keyword>
<dbReference type="InterPro" id="IPR004358">
    <property type="entry name" value="Sig_transdc_His_kin-like_C"/>
</dbReference>
<keyword evidence="9" id="KW-0902">Two-component regulatory system</keyword>
<feature type="domain" description="Histidine kinase" evidence="11">
    <location>
        <begin position="362"/>
        <end position="582"/>
    </location>
</feature>
<evidence type="ECO:0000256" key="6">
    <source>
        <dbReference type="ARBA" id="ARBA00022741"/>
    </source>
</evidence>
<reference evidence="12 13" key="1">
    <citation type="submission" date="2019-07" db="EMBL/GenBank/DDBJ databases">
        <title>Whole genome shotgun sequence of Oceanobacillus sojae NBRC 105379.</title>
        <authorList>
            <person name="Hosoyama A."/>
            <person name="Uohara A."/>
            <person name="Ohji S."/>
            <person name="Ichikawa N."/>
        </authorList>
    </citation>
    <scope>NUCLEOTIDE SEQUENCE [LARGE SCALE GENOMIC DNA]</scope>
    <source>
        <strain evidence="12 13">NBRC 105379</strain>
    </source>
</reference>
<accession>A0A511ZEM2</accession>
<dbReference type="Gene3D" id="1.10.287.130">
    <property type="match status" value="1"/>
</dbReference>
<dbReference type="GO" id="GO:0007234">
    <property type="term" value="P:osmosensory signaling via phosphorelay pathway"/>
    <property type="evidence" value="ECO:0007669"/>
    <property type="project" value="TreeGrafter"/>
</dbReference>
<dbReference type="Pfam" id="PF00512">
    <property type="entry name" value="HisKA"/>
    <property type="match status" value="1"/>
</dbReference>
<dbReference type="PROSITE" id="PS50109">
    <property type="entry name" value="HIS_KIN"/>
    <property type="match status" value="1"/>
</dbReference>
<dbReference type="SUPFAM" id="SSF55874">
    <property type="entry name" value="ATPase domain of HSP90 chaperone/DNA topoisomerase II/histidine kinase"/>
    <property type="match status" value="1"/>
</dbReference>
<dbReference type="CDD" id="cd00082">
    <property type="entry name" value="HisKA"/>
    <property type="match status" value="1"/>
</dbReference>
<keyword evidence="5" id="KW-0808">Transferase</keyword>
<keyword evidence="7 12" id="KW-0418">Kinase</keyword>
<evidence type="ECO:0000256" key="3">
    <source>
        <dbReference type="ARBA" id="ARBA00012438"/>
    </source>
</evidence>
<dbReference type="GO" id="GO:0030295">
    <property type="term" value="F:protein kinase activator activity"/>
    <property type="evidence" value="ECO:0007669"/>
    <property type="project" value="TreeGrafter"/>
</dbReference>
<dbReference type="PRINTS" id="PR00344">
    <property type="entry name" value="BCTRLSENSOR"/>
</dbReference>
<feature type="transmembrane region" description="Helical" evidence="10">
    <location>
        <begin position="12"/>
        <end position="38"/>
    </location>
</feature>
<comment type="caution">
    <text evidence="12">The sequence shown here is derived from an EMBL/GenBank/DDBJ whole genome shotgun (WGS) entry which is preliminary data.</text>
</comment>
<dbReference type="GO" id="GO:0000155">
    <property type="term" value="F:phosphorelay sensor kinase activity"/>
    <property type="evidence" value="ECO:0007669"/>
    <property type="project" value="InterPro"/>
</dbReference>
<dbReference type="InterPro" id="IPR005467">
    <property type="entry name" value="His_kinase_dom"/>
</dbReference>
<dbReference type="SMART" id="SM00388">
    <property type="entry name" value="HisKA"/>
    <property type="match status" value="1"/>
</dbReference>
<dbReference type="PANTHER" id="PTHR42878:SF7">
    <property type="entry name" value="SENSOR HISTIDINE KINASE GLRK"/>
    <property type="match status" value="1"/>
</dbReference>
<evidence type="ECO:0000256" key="9">
    <source>
        <dbReference type="ARBA" id="ARBA00023012"/>
    </source>
</evidence>
<dbReference type="Pfam" id="PF02518">
    <property type="entry name" value="HATPase_c"/>
    <property type="match status" value="1"/>
</dbReference>
<keyword evidence="8" id="KW-0067">ATP-binding</keyword>
<dbReference type="STRING" id="582851.GCA_900162665_02839"/>
<organism evidence="12 13">
    <name type="scientific">Oceanobacillus sojae</name>
    <dbReference type="NCBI Taxonomy" id="582851"/>
    <lineage>
        <taxon>Bacteria</taxon>
        <taxon>Bacillati</taxon>
        <taxon>Bacillota</taxon>
        <taxon>Bacilli</taxon>
        <taxon>Bacillales</taxon>
        <taxon>Bacillaceae</taxon>
        <taxon>Oceanobacillus</taxon>
    </lineage>
</organism>
<evidence type="ECO:0000313" key="13">
    <source>
        <dbReference type="Proteomes" id="UP000321558"/>
    </source>
</evidence>
<dbReference type="GO" id="GO:0005524">
    <property type="term" value="F:ATP binding"/>
    <property type="evidence" value="ECO:0007669"/>
    <property type="project" value="UniProtKB-KW"/>
</dbReference>
<dbReference type="EMBL" id="BJYM01000002">
    <property type="protein sequence ID" value="GEN85894.1"/>
    <property type="molecule type" value="Genomic_DNA"/>
</dbReference>
<dbReference type="FunFam" id="3.30.565.10:FF:000006">
    <property type="entry name" value="Sensor histidine kinase WalK"/>
    <property type="match status" value="1"/>
</dbReference>
<evidence type="ECO:0000256" key="7">
    <source>
        <dbReference type="ARBA" id="ARBA00022777"/>
    </source>
</evidence>
<evidence type="ECO:0000313" key="12">
    <source>
        <dbReference type="EMBL" id="GEN85894.1"/>
    </source>
</evidence>
<proteinExistence type="predicted"/>
<evidence type="ECO:0000256" key="1">
    <source>
        <dbReference type="ARBA" id="ARBA00000085"/>
    </source>
</evidence>
<dbReference type="GO" id="GO:0005886">
    <property type="term" value="C:plasma membrane"/>
    <property type="evidence" value="ECO:0007669"/>
    <property type="project" value="UniProtKB-SubCell"/>
</dbReference>
<dbReference type="InterPro" id="IPR050351">
    <property type="entry name" value="BphY/WalK/GraS-like"/>
</dbReference>
<keyword evidence="10" id="KW-0812">Transmembrane</keyword>
<protein>
    <recommendedName>
        <fullName evidence="3">histidine kinase</fullName>
        <ecNumber evidence="3">2.7.13.3</ecNumber>
    </recommendedName>
</protein>
<evidence type="ECO:0000256" key="2">
    <source>
        <dbReference type="ARBA" id="ARBA00004651"/>
    </source>
</evidence>
<keyword evidence="10" id="KW-0472">Membrane</keyword>
<dbReference type="InterPro" id="IPR036890">
    <property type="entry name" value="HATPase_C_sf"/>
</dbReference>
<keyword evidence="4" id="KW-0597">Phosphoprotein</keyword>
<name>A0A511ZEM2_9BACI</name>
<dbReference type="GO" id="GO:0000156">
    <property type="term" value="F:phosphorelay response regulator activity"/>
    <property type="evidence" value="ECO:0007669"/>
    <property type="project" value="TreeGrafter"/>
</dbReference>
<dbReference type="InterPro" id="IPR003661">
    <property type="entry name" value="HisK_dim/P_dom"/>
</dbReference>
<dbReference type="SUPFAM" id="SSF47384">
    <property type="entry name" value="Homodimeric domain of signal transducing histidine kinase"/>
    <property type="match status" value="1"/>
</dbReference>
<dbReference type="EC" id="2.7.13.3" evidence="3"/>
<evidence type="ECO:0000256" key="8">
    <source>
        <dbReference type="ARBA" id="ARBA00022840"/>
    </source>
</evidence>
<comment type="subcellular location">
    <subcellularLocation>
        <location evidence="2">Cell membrane</location>
        <topology evidence="2">Multi-pass membrane protein</topology>
    </subcellularLocation>
</comment>
<keyword evidence="10" id="KW-1133">Transmembrane helix</keyword>
<keyword evidence="6" id="KW-0547">Nucleotide-binding</keyword>
<dbReference type="OrthoDB" id="368131at2"/>
<evidence type="ECO:0000256" key="10">
    <source>
        <dbReference type="SAM" id="Phobius"/>
    </source>
</evidence>
<dbReference type="Gene3D" id="3.30.565.10">
    <property type="entry name" value="Histidine kinase-like ATPase, C-terminal domain"/>
    <property type="match status" value="1"/>
</dbReference>
<gene>
    <name evidence="12" type="primary">yvrG</name>
    <name evidence="12" type="ORF">OSO01_06330</name>
</gene>
<dbReference type="InterPro" id="IPR003594">
    <property type="entry name" value="HATPase_dom"/>
</dbReference>
<dbReference type="Proteomes" id="UP000321558">
    <property type="component" value="Unassembled WGS sequence"/>
</dbReference>
<dbReference type="InterPro" id="IPR036097">
    <property type="entry name" value="HisK_dim/P_sf"/>
</dbReference>
<comment type="catalytic activity">
    <reaction evidence="1">
        <text>ATP + protein L-histidine = ADP + protein N-phospho-L-histidine.</text>
        <dbReference type="EC" id="2.7.13.3"/>
    </reaction>
</comment>
<feature type="transmembrane region" description="Helical" evidence="10">
    <location>
        <begin position="257"/>
        <end position="278"/>
    </location>
</feature>
<sequence length="583" mass="67717">MKKLRSRLFFHFSIQFSFISLLMIVVVFTAFFIGLYYISNEDREADYYQAQLEELAIEVGDPYDYKEMGNDISDVLPENVWLQIIDEGGNVIESENVPEDLKESYNSFDMIQMKEREQLGESAVKYSLEKPLYGNGNEYLFVLGYKDSGTILMNELVENVKINGSIPEADKSEVEEKLNRLEGKLVIYNEAGNLVQQFGNQEQVEEQPLGMIEKDTSPDHFSEKQYTFLDRDSGNSWILYTPNEQNQDMPLTLYRNITFVFVGLAGIILLVTVFISFWNSFRYGSPLFIFSNWLNRMGNGNYEEVLTEQEKKKVYRKNGKLKRRYKLYKEVFQAFDDMAAKLDASRKEREQLEKSREEWVAGISHDLRTPLTTMEGYGRLLGNREYDWSKQELQEIGDTITDKSNYMVDLIEDFTLSFRLKNDANRLTFSLVNINEFMKQILEKFQKDVAFKDYQIVYKPIHPDKKIEVNERLFERMIDNLVYNAWKHNPPEIAIKIEAAELGEGKALEIRIIDNGIGMDEETQKHLFTRYYRGTNTEERNEGTGLGMSIALQIAKLHQGTISVQSEEDLGTTVTVVLPCDTE</sequence>
<evidence type="ECO:0000256" key="5">
    <source>
        <dbReference type="ARBA" id="ARBA00022679"/>
    </source>
</evidence>
<dbReference type="AlphaFoldDB" id="A0A511ZEM2"/>
<dbReference type="SMART" id="SM00387">
    <property type="entry name" value="HATPase_c"/>
    <property type="match status" value="1"/>
</dbReference>